<dbReference type="GO" id="GO:0071555">
    <property type="term" value="P:cell wall organization"/>
    <property type="evidence" value="ECO:0007669"/>
    <property type="project" value="UniProtKB-KW"/>
</dbReference>
<evidence type="ECO:0000256" key="1">
    <source>
        <dbReference type="ARBA" id="ARBA00022475"/>
    </source>
</evidence>
<keyword evidence="8 10" id="KW-0131">Cell cycle</keyword>
<dbReference type="OrthoDB" id="9808936at2"/>
<comment type="function">
    <text evidence="10">Cell wall formation. Catalyzes the transfer of a GlcNAc subunit on undecaprenyl-pyrophosphoryl-MurNAc-pentapeptide (lipid intermediate I) to form undecaprenyl-pyrophosphoryl-MurNAc-(pentapeptide)GlcNAc (lipid intermediate II).</text>
</comment>
<feature type="domain" description="Glycosyl transferase family 28 C-terminal" evidence="12">
    <location>
        <begin position="192"/>
        <end position="350"/>
    </location>
</feature>
<dbReference type="Gene3D" id="3.40.50.2000">
    <property type="entry name" value="Glycogen Phosphorylase B"/>
    <property type="match status" value="2"/>
</dbReference>
<dbReference type="CDD" id="cd03785">
    <property type="entry name" value="GT28_MurG"/>
    <property type="match status" value="1"/>
</dbReference>
<dbReference type="InterPro" id="IPR006009">
    <property type="entry name" value="GlcNAc_MurG"/>
</dbReference>
<proteinExistence type="inferred from homology"/>
<feature type="binding site" evidence="10">
    <location>
        <begin position="14"/>
        <end position="16"/>
    </location>
    <ligand>
        <name>UDP-N-acetyl-alpha-D-glucosamine</name>
        <dbReference type="ChEBI" id="CHEBI:57705"/>
    </ligand>
</feature>
<dbReference type="InterPro" id="IPR007235">
    <property type="entry name" value="Glyco_trans_28_C"/>
</dbReference>
<feature type="domain" description="Glycosyltransferase family 28 N-terminal" evidence="11">
    <location>
        <begin position="7"/>
        <end position="140"/>
    </location>
</feature>
<dbReference type="EC" id="2.4.1.227" evidence="10"/>
<organism evidence="13 14">
    <name type="scientific">Cryptosporangium aurantiacum</name>
    <dbReference type="NCBI Taxonomy" id="134849"/>
    <lineage>
        <taxon>Bacteria</taxon>
        <taxon>Bacillati</taxon>
        <taxon>Actinomycetota</taxon>
        <taxon>Actinomycetes</taxon>
        <taxon>Cryptosporangiales</taxon>
        <taxon>Cryptosporangiaceae</taxon>
        <taxon>Cryptosporangium</taxon>
    </lineage>
</organism>
<keyword evidence="7 10" id="KW-0472">Membrane</keyword>
<comment type="catalytic activity">
    <reaction evidence="10">
        <text>di-trans,octa-cis-undecaprenyl diphospho-N-acetyl-alpha-D-muramoyl-L-alanyl-D-glutamyl-meso-2,6-diaminopimeloyl-D-alanyl-D-alanine + UDP-N-acetyl-alpha-D-glucosamine = di-trans,octa-cis-undecaprenyl diphospho-[N-acetyl-alpha-D-glucosaminyl-(1-&gt;4)]-N-acetyl-alpha-D-muramoyl-L-alanyl-D-glutamyl-meso-2,6-diaminopimeloyl-D-alanyl-D-alanine + UDP + H(+)</text>
        <dbReference type="Rhea" id="RHEA:31227"/>
        <dbReference type="ChEBI" id="CHEBI:15378"/>
        <dbReference type="ChEBI" id="CHEBI:57705"/>
        <dbReference type="ChEBI" id="CHEBI:58223"/>
        <dbReference type="ChEBI" id="CHEBI:61387"/>
        <dbReference type="ChEBI" id="CHEBI:61388"/>
        <dbReference type="EC" id="2.4.1.227"/>
    </reaction>
</comment>
<evidence type="ECO:0000313" key="13">
    <source>
        <dbReference type="EMBL" id="SHM35793.1"/>
    </source>
</evidence>
<dbReference type="GO" id="GO:0050511">
    <property type="term" value="F:undecaprenyldiphospho-muramoylpentapeptide beta-N-acetylglucosaminyltransferase activity"/>
    <property type="evidence" value="ECO:0007669"/>
    <property type="project" value="UniProtKB-UniRule"/>
</dbReference>
<evidence type="ECO:0000256" key="9">
    <source>
        <dbReference type="ARBA" id="ARBA00023316"/>
    </source>
</evidence>
<evidence type="ECO:0000313" key="14">
    <source>
        <dbReference type="Proteomes" id="UP000184440"/>
    </source>
</evidence>
<keyword evidence="1 10" id="KW-1003">Cell membrane</keyword>
<dbReference type="GO" id="GO:0005886">
    <property type="term" value="C:plasma membrane"/>
    <property type="evidence" value="ECO:0007669"/>
    <property type="project" value="UniProtKB-SubCell"/>
</dbReference>
<feature type="binding site" evidence="10">
    <location>
        <position position="128"/>
    </location>
    <ligand>
        <name>UDP-N-acetyl-alpha-D-glucosamine</name>
        <dbReference type="ChEBI" id="CHEBI:57705"/>
    </ligand>
</feature>
<gene>
    <name evidence="10" type="primary">murG</name>
    <name evidence="13" type="ORF">SAMN05443668_101389</name>
</gene>
<dbReference type="Pfam" id="PF04101">
    <property type="entry name" value="Glyco_tran_28_C"/>
    <property type="match status" value="1"/>
</dbReference>
<dbReference type="EMBL" id="FRCS01000001">
    <property type="protein sequence ID" value="SHM35793.1"/>
    <property type="molecule type" value="Genomic_DNA"/>
</dbReference>
<evidence type="ECO:0000256" key="2">
    <source>
        <dbReference type="ARBA" id="ARBA00022618"/>
    </source>
</evidence>
<keyword evidence="9 10" id="KW-0961">Cell wall biogenesis/degradation</keyword>
<name>A0A1M7I5I9_9ACTN</name>
<keyword evidence="14" id="KW-1185">Reference proteome</keyword>
<evidence type="ECO:0000259" key="12">
    <source>
        <dbReference type="Pfam" id="PF04101"/>
    </source>
</evidence>
<keyword evidence="5 10" id="KW-0133">Cell shape</keyword>
<dbReference type="Pfam" id="PF03033">
    <property type="entry name" value="Glyco_transf_28"/>
    <property type="match status" value="1"/>
</dbReference>
<dbReference type="PANTHER" id="PTHR21015">
    <property type="entry name" value="UDP-N-ACETYLGLUCOSAMINE--N-ACETYLMURAMYL-(PENTAPEPTIDE) PYROPHOSPHORYL-UNDECAPRENOL N-ACETYLGLUCOSAMINE TRANSFERASE 1"/>
    <property type="match status" value="1"/>
</dbReference>
<evidence type="ECO:0000259" key="11">
    <source>
        <dbReference type="Pfam" id="PF03033"/>
    </source>
</evidence>
<dbReference type="GO" id="GO:0008360">
    <property type="term" value="P:regulation of cell shape"/>
    <property type="evidence" value="ECO:0007669"/>
    <property type="project" value="UniProtKB-KW"/>
</dbReference>
<dbReference type="GO" id="GO:0009252">
    <property type="term" value="P:peptidoglycan biosynthetic process"/>
    <property type="evidence" value="ECO:0007669"/>
    <property type="project" value="UniProtKB-UniRule"/>
</dbReference>
<evidence type="ECO:0000256" key="6">
    <source>
        <dbReference type="ARBA" id="ARBA00022984"/>
    </source>
</evidence>
<comment type="subcellular location">
    <subcellularLocation>
        <location evidence="10">Cell membrane</location>
        <topology evidence="10">Peripheral membrane protein</topology>
        <orientation evidence="10">Cytoplasmic side</orientation>
    </subcellularLocation>
</comment>
<evidence type="ECO:0000256" key="7">
    <source>
        <dbReference type="ARBA" id="ARBA00023136"/>
    </source>
</evidence>
<keyword evidence="4 10" id="KW-0808">Transferase</keyword>
<evidence type="ECO:0000256" key="3">
    <source>
        <dbReference type="ARBA" id="ARBA00022676"/>
    </source>
</evidence>
<feature type="binding site" evidence="10">
    <location>
        <position position="294"/>
    </location>
    <ligand>
        <name>UDP-N-acetyl-alpha-D-glucosamine</name>
        <dbReference type="ChEBI" id="CHEBI:57705"/>
    </ligand>
</feature>
<dbReference type="AlphaFoldDB" id="A0A1M7I5I9"/>
<dbReference type="STRING" id="134849.SAMN05443668_101389"/>
<keyword evidence="3 10" id="KW-0328">Glycosyltransferase</keyword>
<keyword evidence="6 10" id="KW-0573">Peptidoglycan synthesis</keyword>
<dbReference type="InterPro" id="IPR004276">
    <property type="entry name" value="GlycoTrans_28_N"/>
</dbReference>
<dbReference type="HAMAP" id="MF_00033">
    <property type="entry name" value="MurG"/>
    <property type="match status" value="1"/>
</dbReference>
<dbReference type="Proteomes" id="UP000184440">
    <property type="component" value="Unassembled WGS sequence"/>
</dbReference>
<evidence type="ECO:0000256" key="5">
    <source>
        <dbReference type="ARBA" id="ARBA00022960"/>
    </source>
</evidence>
<dbReference type="PANTHER" id="PTHR21015:SF22">
    <property type="entry name" value="GLYCOSYLTRANSFERASE"/>
    <property type="match status" value="1"/>
</dbReference>
<feature type="binding site" evidence="10">
    <location>
        <position position="165"/>
    </location>
    <ligand>
        <name>UDP-N-acetyl-alpha-D-glucosamine</name>
        <dbReference type="ChEBI" id="CHEBI:57705"/>
    </ligand>
</feature>
<evidence type="ECO:0000256" key="4">
    <source>
        <dbReference type="ARBA" id="ARBA00022679"/>
    </source>
</evidence>
<accession>A0A1M7I5I9</accession>
<dbReference type="UniPathway" id="UPA00219"/>
<evidence type="ECO:0000256" key="10">
    <source>
        <dbReference type="HAMAP-Rule" id="MF_00033"/>
    </source>
</evidence>
<dbReference type="RefSeq" id="WP_073250775.1">
    <property type="nucleotide sequence ID" value="NZ_FRCS01000001.1"/>
</dbReference>
<dbReference type="GO" id="GO:0051991">
    <property type="term" value="F:UDP-N-acetyl-D-glucosamine:N-acetylmuramoyl-L-alanyl-D-glutamyl-meso-2,6-diaminopimelyl-D-alanyl-D-alanine-diphosphoundecaprenol 4-beta-N-acetylglucosaminlytransferase activity"/>
    <property type="evidence" value="ECO:0007669"/>
    <property type="project" value="RHEA"/>
</dbReference>
<dbReference type="GO" id="GO:0005975">
    <property type="term" value="P:carbohydrate metabolic process"/>
    <property type="evidence" value="ECO:0007669"/>
    <property type="project" value="InterPro"/>
</dbReference>
<reference evidence="13 14" key="1">
    <citation type="submission" date="2016-11" db="EMBL/GenBank/DDBJ databases">
        <authorList>
            <person name="Jaros S."/>
            <person name="Januszkiewicz K."/>
            <person name="Wedrychowicz H."/>
        </authorList>
    </citation>
    <scope>NUCLEOTIDE SEQUENCE [LARGE SCALE GENOMIC DNA]</scope>
    <source>
        <strain evidence="13 14">DSM 46144</strain>
    </source>
</reference>
<sequence>MTALRSVVLAGGGTGGHIEPALALAECIRRYHPDARITCLGTPKGLEAEIIPARGWDLELVPAYPLPRRPNADLARTPGRIRRSVAAVAEILDRVDAEVVVGFGGYVALPAYLAARRAKLPLVVHEVNDPAGIANKVGSRLTPFVGLGGDHVTLRHGTVVGVPLRSRIAGLDRAAARAAAREHFGLDPDKPVLFVSGGSQGARSINLAVTAAAGALGAAGIQVLHVVGARNTLDIMPERTTSKYVTLPFLDRMDLGYAAADLMLCRGGALTCAEVAAVGLPAVYVPYPHGNGEQRRNALPVTRAGGGLLVEDADLSASWLEENVIPLLGEPDRITAMGRAAAGYGRRDGDEALLALVYQAVRENRRAEERA</sequence>
<protein>
    <recommendedName>
        <fullName evidence="10">UDP-N-acetylglucosamine--N-acetylmuramyl-(pentapeptide) pyrophosphoryl-undecaprenol N-acetylglucosamine transferase</fullName>
        <ecNumber evidence="10">2.4.1.227</ecNumber>
    </recommendedName>
    <alternativeName>
        <fullName evidence="10">Undecaprenyl-PP-MurNAc-pentapeptide-UDPGlcNAc GlcNAc transferase</fullName>
    </alternativeName>
</protein>
<feature type="binding site" evidence="10">
    <location>
        <position position="199"/>
    </location>
    <ligand>
        <name>UDP-N-acetyl-alpha-D-glucosamine</name>
        <dbReference type="ChEBI" id="CHEBI:57705"/>
    </ligand>
</feature>
<comment type="pathway">
    <text evidence="10">Cell wall biogenesis; peptidoglycan biosynthesis.</text>
</comment>
<dbReference type="SUPFAM" id="SSF53756">
    <property type="entry name" value="UDP-Glycosyltransferase/glycogen phosphorylase"/>
    <property type="match status" value="1"/>
</dbReference>
<comment type="similarity">
    <text evidence="10">Belongs to the glycosyltransferase 28 family. MurG subfamily.</text>
</comment>
<evidence type="ECO:0000256" key="8">
    <source>
        <dbReference type="ARBA" id="ARBA00023306"/>
    </source>
</evidence>
<keyword evidence="2 10" id="KW-0132">Cell division</keyword>
<dbReference type="GO" id="GO:0051301">
    <property type="term" value="P:cell division"/>
    <property type="evidence" value="ECO:0007669"/>
    <property type="project" value="UniProtKB-KW"/>
</dbReference>
<comment type="caution">
    <text evidence="10">Lacks conserved residue(s) required for the propagation of feature annotation.</text>
</comment>